<dbReference type="EMBL" id="KN838743">
    <property type="protein sequence ID" value="KIJ95792.1"/>
    <property type="molecule type" value="Genomic_DNA"/>
</dbReference>
<name>A0A0C9XI05_9AGAR</name>
<feature type="region of interest" description="Disordered" evidence="1">
    <location>
        <begin position="1"/>
        <end position="103"/>
    </location>
</feature>
<organism evidence="2 3">
    <name type="scientific">Laccaria amethystina LaAM-08-1</name>
    <dbReference type="NCBI Taxonomy" id="1095629"/>
    <lineage>
        <taxon>Eukaryota</taxon>
        <taxon>Fungi</taxon>
        <taxon>Dikarya</taxon>
        <taxon>Basidiomycota</taxon>
        <taxon>Agaricomycotina</taxon>
        <taxon>Agaricomycetes</taxon>
        <taxon>Agaricomycetidae</taxon>
        <taxon>Agaricales</taxon>
        <taxon>Agaricineae</taxon>
        <taxon>Hydnangiaceae</taxon>
        <taxon>Laccaria</taxon>
    </lineage>
</organism>
<feature type="compositionally biased region" description="Low complexity" evidence="1">
    <location>
        <begin position="70"/>
        <end position="93"/>
    </location>
</feature>
<dbReference type="Proteomes" id="UP000054477">
    <property type="component" value="Unassembled WGS sequence"/>
</dbReference>
<dbReference type="HOGENOM" id="CLU_1731752_0_0_1"/>
<protein>
    <submittedName>
        <fullName evidence="2">Uncharacterized protein</fullName>
    </submittedName>
</protein>
<accession>A0A0C9XI05</accession>
<keyword evidence="3" id="KW-1185">Reference proteome</keyword>
<proteinExistence type="predicted"/>
<evidence type="ECO:0000313" key="3">
    <source>
        <dbReference type="Proteomes" id="UP000054477"/>
    </source>
</evidence>
<reference evidence="2 3" key="1">
    <citation type="submission" date="2014-04" db="EMBL/GenBank/DDBJ databases">
        <authorList>
            <consortium name="DOE Joint Genome Institute"/>
            <person name="Kuo A."/>
            <person name="Kohler A."/>
            <person name="Nagy L.G."/>
            <person name="Floudas D."/>
            <person name="Copeland A."/>
            <person name="Barry K.W."/>
            <person name="Cichocki N."/>
            <person name="Veneault-Fourrey C."/>
            <person name="LaButti K."/>
            <person name="Lindquist E.A."/>
            <person name="Lipzen A."/>
            <person name="Lundell T."/>
            <person name="Morin E."/>
            <person name="Murat C."/>
            <person name="Sun H."/>
            <person name="Tunlid A."/>
            <person name="Henrissat B."/>
            <person name="Grigoriev I.V."/>
            <person name="Hibbett D.S."/>
            <person name="Martin F."/>
            <person name="Nordberg H.P."/>
            <person name="Cantor M.N."/>
            <person name="Hua S.X."/>
        </authorList>
    </citation>
    <scope>NUCLEOTIDE SEQUENCE [LARGE SCALE GENOMIC DNA]</scope>
    <source>
        <strain evidence="2 3">LaAM-08-1</strain>
    </source>
</reference>
<evidence type="ECO:0000313" key="2">
    <source>
        <dbReference type="EMBL" id="KIJ95792.1"/>
    </source>
</evidence>
<feature type="compositionally biased region" description="Basic residues" evidence="1">
    <location>
        <begin position="36"/>
        <end position="46"/>
    </location>
</feature>
<dbReference type="AlphaFoldDB" id="A0A0C9XI05"/>
<reference evidence="3" key="2">
    <citation type="submission" date="2015-01" db="EMBL/GenBank/DDBJ databases">
        <title>Evolutionary Origins and Diversification of the Mycorrhizal Mutualists.</title>
        <authorList>
            <consortium name="DOE Joint Genome Institute"/>
            <consortium name="Mycorrhizal Genomics Consortium"/>
            <person name="Kohler A."/>
            <person name="Kuo A."/>
            <person name="Nagy L.G."/>
            <person name="Floudas D."/>
            <person name="Copeland A."/>
            <person name="Barry K.W."/>
            <person name="Cichocki N."/>
            <person name="Veneault-Fourrey C."/>
            <person name="LaButti K."/>
            <person name="Lindquist E.A."/>
            <person name="Lipzen A."/>
            <person name="Lundell T."/>
            <person name="Morin E."/>
            <person name="Murat C."/>
            <person name="Riley R."/>
            <person name="Ohm R."/>
            <person name="Sun H."/>
            <person name="Tunlid A."/>
            <person name="Henrissat B."/>
            <person name="Grigoriev I.V."/>
            <person name="Hibbett D.S."/>
            <person name="Martin F."/>
        </authorList>
    </citation>
    <scope>NUCLEOTIDE SEQUENCE [LARGE SCALE GENOMIC DNA]</scope>
    <source>
        <strain evidence="3">LaAM-08-1</strain>
    </source>
</reference>
<sequence>MESDEEYSGDGKKGRKKKTSPLGGPLTNLPGFGAGKGRKNKSKGNKGSKGNIAGGGHENVSNGGIQTDIQSQSAQLRSSAQPSRPSFPRSIPPDNYDPDTSMDIEQGLHLIPPEDLIANHRAHSVEPKPGGEALVHKLPPANGLVFNRRHS</sequence>
<evidence type="ECO:0000256" key="1">
    <source>
        <dbReference type="SAM" id="MobiDB-lite"/>
    </source>
</evidence>
<gene>
    <name evidence="2" type="ORF">K443DRAFT_11141</name>
</gene>
<feature type="compositionally biased region" description="Polar residues" evidence="1">
    <location>
        <begin position="59"/>
        <end position="69"/>
    </location>
</feature>